<dbReference type="EMBL" id="FLRC01000023">
    <property type="protein sequence ID" value="SBT25957.1"/>
    <property type="molecule type" value="Genomic_DNA"/>
</dbReference>
<accession>A0A1C3K3L6</accession>
<name>A0A1C3K3L6_9BURK</name>
<evidence type="ECO:0000313" key="2">
    <source>
        <dbReference type="EMBL" id="SOE50897.1"/>
    </source>
</evidence>
<dbReference type="STRING" id="1851544.ODI_01765"/>
<dbReference type="KEGG" id="odi:ODI_R3046"/>
<dbReference type="Gene3D" id="3.40.50.10400">
    <property type="entry name" value="Hypothetical protein PA1492"/>
    <property type="match status" value="1"/>
</dbReference>
<sequence>MNCEALVLLPGWQDSRGAKIERAIAVGLGFPVWLYELESTIANATATLRRFQ</sequence>
<dbReference type="Proteomes" id="UP000078558">
    <property type="component" value="Chromosome I"/>
</dbReference>
<reference evidence="2 3" key="2">
    <citation type="submission" date="2017-08" db="EMBL/GenBank/DDBJ databases">
        <authorList>
            <person name="de Groot N.N."/>
        </authorList>
    </citation>
    <scope>NUCLEOTIDE SEQUENCE [LARGE SCALE GENOMIC DNA]</scope>
    <source>
        <strain evidence="2">Orrdi1</strain>
    </source>
</reference>
<dbReference type="Pfam" id="PF14359">
    <property type="entry name" value="DUF4406"/>
    <property type="match status" value="1"/>
</dbReference>
<evidence type="ECO:0008006" key="4">
    <source>
        <dbReference type="Google" id="ProtNLM"/>
    </source>
</evidence>
<protein>
    <recommendedName>
        <fullName evidence="4">DUF4406 domain-containing protein</fullName>
    </recommendedName>
</protein>
<dbReference type="SUPFAM" id="SSF52309">
    <property type="entry name" value="N-(deoxy)ribosyltransferase-like"/>
    <property type="match status" value="1"/>
</dbReference>
<proteinExistence type="predicted"/>
<reference evidence="1 3" key="1">
    <citation type="submission" date="2016-06" db="EMBL/GenBank/DDBJ databases">
        <authorList>
            <person name="Kjaerup R.B."/>
            <person name="Dalgaard T.S."/>
            <person name="Juul-Madsen H.R."/>
        </authorList>
    </citation>
    <scope>NUCLEOTIDE SEQUENCE [LARGE SCALE GENOMIC DNA]</scope>
    <source>
        <strain evidence="1">Orrdi1</strain>
    </source>
</reference>
<gene>
    <name evidence="1" type="ORF">ODI_01765</name>
    <name evidence="2" type="ORF">ODI_R3046</name>
</gene>
<dbReference type="AlphaFoldDB" id="A0A1C3K3L6"/>
<evidence type="ECO:0000313" key="3">
    <source>
        <dbReference type="Proteomes" id="UP000078558"/>
    </source>
</evidence>
<organism evidence="1 3">
    <name type="scientific">Orrella dioscoreae</name>
    <dbReference type="NCBI Taxonomy" id="1851544"/>
    <lineage>
        <taxon>Bacteria</taxon>
        <taxon>Pseudomonadati</taxon>
        <taxon>Pseudomonadota</taxon>
        <taxon>Betaproteobacteria</taxon>
        <taxon>Burkholderiales</taxon>
        <taxon>Alcaligenaceae</taxon>
        <taxon>Orrella</taxon>
    </lineage>
</organism>
<evidence type="ECO:0000313" key="1">
    <source>
        <dbReference type="EMBL" id="SBT25957.1"/>
    </source>
</evidence>
<dbReference type="EMBL" id="LT907988">
    <property type="protein sequence ID" value="SOE50897.1"/>
    <property type="molecule type" value="Genomic_DNA"/>
</dbReference>
<keyword evidence="3" id="KW-1185">Reference proteome</keyword>
<dbReference type="InterPro" id="IPR025518">
    <property type="entry name" value="DUF4406"/>
</dbReference>